<keyword evidence="2" id="KW-0472">Membrane</keyword>
<evidence type="ECO:0000313" key="4">
    <source>
        <dbReference type="Proteomes" id="UP000634134"/>
    </source>
</evidence>
<proteinExistence type="predicted"/>
<comment type="caution">
    <text evidence="3">The sequence shown here is derived from an EMBL/GenBank/DDBJ whole genome shotgun (WGS) entry which is preliminary data.</text>
</comment>
<feature type="region of interest" description="Disordered" evidence="1">
    <location>
        <begin position="1"/>
        <end position="20"/>
    </location>
</feature>
<keyword evidence="2" id="KW-0812">Transmembrane</keyword>
<sequence>MKPISPPKMPDQLRNNDNQKQELTKKQKWSFIFFMLNSGALYQIGMMITEYYFNNDRLPLSYHFLVGIATSIMAWIIEYLTKNKSHKLRKLLAAIIMIGMILFALFIPRPGL</sequence>
<feature type="transmembrane region" description="Helical" evidence="2">
    <location>
        <begin position="91"/>
        <end position="108"/>
    </location>
</feature>
<gene>
    <name evidence="3" type="ORF">IEE83_05840</name>
</gene>
<name>A0ABR9W7F9_9BACT</name>
<evidence type="ECO:0000256" key="1">
    <source>
        <dbReference type="SAM" id="MobiDB-lite"/>
    </source>
</evidence>
<evidence type="ECO:0000313" key="3">
    <source>
        <dbReference type="EMBL" id="MBE9461397.1"/>
    </source>
</evidence>
<feature type="transmembrane region" description="Helical" evidence="2">
    <location>
        <begin position="29"/>
        <end position="48"/>
    </location>
</feature>
<feature type="transmembrane region" description="Helical" evidence="2">
    <location>
        <begin position="60"/>
        <end position="79"/>
    </location>
</feature>
<dbReference type="Proteomes" id="UP000634134">
    <property type="component" value="Unassembled WGS sequence"/>
</dbReference>
<dbReference type="RefSeq" id="WP_194119664.1">
    <property type="nucleotide sequence ID" value="NZ_JACYGY010000001.1"/>
</dbReference>
<keyword evidence="4" id="KW-1185">Reference proteome</keyword>
<dbReference type="EMBL" id="JACYGY010000001">
    <property type="protein sequence ID" value="MBE9461397.1"/>
    <property type="molecule type" value="Genomic_DNA"/>
</dbReference>
<protein>
    <submittedName>
        <fullName evidence="3">Uncharacterized protein</fullName>
    </submittedName>
</protein>
<keyword evidence="2" id="KW-1133">Transmembrane helix</keyword>
<reference evidence="4" key="1">
    <citation type="submission" date="2023-07" db="EMBL/GenBank/DDBJ databases">
        <title>Dyadobacter sp. nov 'subterranea' isolated from contaminted grondwater.</title>
        <authorList>
            <person name="Szabo I."/>
            <person name="Al-Omari J."/>
            <person name="Szerdahelyi S.G."/>
            <person name="Rado J."/>
        </authorList>
    </citation>
    <scope>NUCLEOTIDE SEQUENCE [LARGE SCALE GENOMIC DNA]</scope>
    <source>
        <strain evidence="4">UP-52</strain>
    </source>
</reference>
<organism evidence="3 4">
    <name type="scientific">Dyadobacter subterraneus</name>
    <dbReference type="NCBI Taxonomy" id="2773304"/>
    <lineage>
        <taxon>Bacteria</taxon>
        <taxon>Pseudomonadati</taxon>
        <taxon>Bacteroidota</taxon>
        <taxon>Cytophagia</taxon>
        <taxon>Cytophagales</taxon>
        <taxon>Spirosomataceae</taxon>
        <taxon>Dyadobacter</taxon>
    </lineage>
</organism>
<accession>A0ABR9W7F9</accession>
<evidence type="ECO:0000256" key="2">
    <source>
        <dbReference type="SAM" id="Phobius"/>
    </source>
</evidence>